<name>A0A7C2Z3H4_9AQUI</name>
<reference evidence="15" key="1">
    <citation type="journal article" date="2020" name="mSystems">
        <title>Genome- and Community-Level Interaction Insights into Carbon Utilization and Element Cycling Functions of Hydrothermarchaeota in Hydrothermal Sediment.</title>
        <authorList>
            <person name="Zhou Z."/>
            <person name="Liu Y."/>
            <person name="Xu W."/>
            <person name="Pan J."/>
            <person name="Luo Z.H."/>
            <person name="Li M."/>
        </authorList>
    </citation>
    <scope>NUCLEOTIDE SEQUENCE [LARGE SCALE GENOMIC DNA]</scope>
    <source>
        <strain evidence="15">SpSt-132</strain>
    </source>
</reference>
<evidence type="ECO:0000256" key="9">
    <source>
        <dbReference type="ARBA" id="ARBA00023235"/>
    </source>
</evidence>
<keyword evidence="13" id="KW-0464">Manganese</keyword>
<dbReference type="PANTHER" id="PTHR11749">
    <property type="entry name" value="RIBULOSE-5-PHOSPHATE-3-EPIMERASE"/>
    <property type="match status" value="1"/>
</dbReference>
<evidence type="ECO:0000256" key="1">
    <source>
        <dbReference type="ARBA" id="ARBA00001782"/>
    </source>
</evidence>
<evidence type="ECO:0000256" key="5">
    <source>
        <dbReference type="ARBA" id="ARBA00001954"/>
    </source>
</evidence>
<dbReference type="GO" id="GO:0004750">
    <property type="term" value="F:D-ribulose-phosphate 3-epimerase activity"/>
    <property type="evidence" value="ECO:0007669"/>
    <property type="project" value="UniProtKB-UniRule"/>
</dbReference>
<comment type="cofactor">
    <cofactor evidence="4">
        <name>Zn(2+)</name>
        <dbReference type="ChEBI" id="CHEBI:29105"/>
    </cofactor>
</comment>
<feature type="binding site" evidence="10 14">
    <location>
        <begin position="141"/>
        <end position="144"/>
    </location>
    <ligand>
        <name>substrate</name>
    </ligand>
</feature>
<evidence type="ECO:0000256" key="7">
    <source>
        <dbReference type="ARBA" id="ARBA00013188"/>
    </source>
</evidence>
<keyword evidence="13" id="KW-0170">Cobalt</keyword>
<feature type="binding site" evidence="10 13">
    <location>
        <position position="32"/>
    </location>
    <ligand>
        <name>a divalent metal cation</name>
        <dbReference type="ChEBI" id="CHEBI:60240"/>
    </ligand>
</feature>
<dbReference type="Gene3D" id="3.20.20.70">
    <property type="entry name" value="Aldolase class I"/>
    <property type="match status" value="1"/>
</dbReference>
<dbReference type="PROSITE" id="PS01086">
    <property type="entry name" value="RIBUL_P_3_EPIMER_2"/>
    <property type="match status" value="1"/>
</dbReference>
<comment type="cofactor">
    <cofactor evidence="2">
        <name>Mn(2+)</name>
        <dbReference type="ChEBI" id="CHEBI:29035"/>
    </cofactor>
</comment>
<dbReference type="AlphaFoldDB" id="A0A7C2Z3H4"/>
<evidence type="ECO:0000256" key="2">
    <source>
        <dbReference type="ARBA" id="ARBA00001936"/>
    </source>
</evidence>
<evidence type="ECO:0000256" key="3">
    <source>
        <dbReference type="ARBA" id="ARBA00001941"/>
    </source>
</evidence>
<feature type="active site" description="Proton donor" evidence="10 12">
    <location>
        <position position="174"/>
    </location>
</feature>
<evidence type="ECO:0000256" key="14">
    <source>
        <dbReference type="PIRSR" id="PIRSR001461-3"/>
    </source>
</evidence>
<proteinExistence type="inferred from homology"/>
<evidence type="ECO:0000256" key="6">
    <source>
        <dbReference type="ARBA" id="ARBA00009541"/>
    </source>
</evidence>
<feature type="binding site" evidence="10 14">
    <location>
        <position position="65"/>
    </location>
    <ligand>
        <name>substrate</name>
    </ligand>
</feature>
<dbReference type="PROSITE" id="PS01085">
    <property type="entry name" value="RIBUL_P_3_EPIMER_1"/>
    <property type="match status" value="1"/>
</dbReference>
<dbReference type="FunFam" id="3.20.20.70:FF:000004">
    <property type="entry name" value="Ribulose-phosphate 3-epimerase"/>
    <property type="match status" value="1"/>
</dbReference>
<dbReference type="GO" id="GO:0046872">
    <property type="term" value="F:metal ion binding"/>
    <property type="evidence" value="ECO:0007669"/>
    <property type="project" value="UniProtKB-UniRule"/>
</dbReference>
<comment type="caution">
    <text evidence="15">The sequence shown here is derived from an EMBL/GenBank/DDBJ whole genome shotgun (WGS) entry which is preliminary data.</text>
</comment>
<feature type="binding site" evidence="10 14">
    <location>
        <begin position="196"/>
        <end position="197"/>
    </location>
    <ligand>
        <name>substrate</name>
    </ligand>
</feature>
<keyword evidence="8 10" id="KW-0479">Metal-binding</keyword>
<dbReference type="NCBIfam" id="TIGR01163">
    <property type="entry name" value="rpe"/>
    <property type="match status" value="1"/>
</dbReference>
<evidence type="ECO:0000256" key="12">
    <source>
        <dbReference type="PIRSR" id="PIRSR001461-1"/>
    </source>
</evidence>
<comment type="pathway">
    <text evidence="10">Carbohydrate degradation.</text>
</comment>
<evidence type="ECO:0000256" key="10">
    <source>
        <dbReference type="HAMAP-Rule" id="MF_02227"/>
    </source>
</evidence>
<dbReference type="GO" id="GO:0005737">
    <property type="term" value="C:cytoplasm"/>
    <property type="evidence" value="ECO:0007669"/>
    <property type="project" value="UniProtKB-ARBA"/>
</dbReference>
<protein>
    <recommendedName>
        <fullName evidence="7 10">Ribulose-phosphate 3-epimerase</fullName>
        <ecNumber evidence="7 10">5.1.3.1</ecNumber>
    </recommendedName>
</protein>
<feature type="active site" description="Proton acceptor" evidence="10 12">
    <location>
        <position position="34"/>
    </location>
</feature>
<accession>A0A7C2Z3H4</accession>
<feature type="binding site" evidence="10 13">
    <location>
        <position position="65"/>
    </location>
    <ligand>
        <name>a divalent metal cation</name>
        <dbReference type="ChEBI" id="CHEBI:60240"/>
    </ligand>
</feature>
<evidence type="ECO:0000256" key="11">
    <source>
        <dbReference type="PIRNR" id="PIRNR001461"/>
    </source>
</evidence>
<comment type="function">
    <text evidence="10">Catalyzes the reversible epimerization of D-ribulose 5-phosphate to D-xylulose 5-phosphate.</text>
</comment>
<dbReference type="EMBL" id="DSFP01000048">
    <property type="protein sequence ID" value="HEW46103.1"/>
    <property type="molecule type" value="Genomic_DNA"/>
</dbReference>
<feature type="binding site" evidence="14">
    <location>
        <position position="176"/>
    </location>
    <ligand>
        <name>substrate</name>
    </ligand>
</feature>
<dbReference type="Pfam" id="PF00834">
    <property type="entry name" value="Ribul_P_3_epim"/>
    <property type="match status" value="1"/>
</dbReference>
<gene>
    <name evidence="10 15" type="primary">rpe</name>
    <name evidence="15" type="ORF">ENO47_05480</name>
</gene>
<dbReference type="InterPro" id="IPR026019">
    <property type="entry name" value="Ribul_P_3_epim"/>
</dbReference>
<dbReference type="InterPro" id="IPR013785">
    <property type="entry name" value="Aldolase_TIM"/>
</dbReference>
<dbReference type="SUPFAM" id="SSF51366">
    <property type="entry name" value="Ribulose-phoshate binding barrel"/>
    <property type="match status" value="1"/>
</dbReference>
<comment type="cofactor">
    <cofactor evidence="10 13">
        <name>a divalent metal cation</name>
        <dbReference type="ChEBI" id="CHEBI:60240"/>
    </cofactor>
    <text evidence="10 13">Binds 1 divalent metal cation per subunit.</text>
</comment>
<dbReference type="HAMAP" id="MF_02227">
    <property type="entry name" value="RPE"/>
    <property type="match status" value="1"/>
</dbReference>
<dbReference type="GO" id="GO:0019323">
    <property type="term" value="P:pentose catabolic process"/>
    <property type="evidence" value="ECO:0007669"/>
    <property type="project" value="UniProtKB-UniRule"/>
</dbReference>
<comment type="catalytic activity">
    <reaction evidence="1 10 11">
        <text>D-ribulose 5-phosphate = D-xylulose 5-phosphate</text>
        <dbReference type="Rhea" id="RHEA:13677"/>
        <dbReference type="ChEBI" id="CHEBI:57737"/>
        <dbReference type="ChEBI" id="CHEBI:58121"/>
        <dbReference type="EC" id="5.1.3.1"/>
    </reaction>
</comment>
<keyword evidence="9 10" id="KW-0413">Isomerase</keyword>
<evidence type="ECO:0000256" key="8">
    <source>
        <dbReference type="ARBA" id="ARBA00022723"/>
    </source>
</evidence>
<organism evidence="15">
    <name type="scientific">Hydrogenobacter sp</name>
    <dbReference type="NCBI Taxonomy" id="2152829"/>
    <lineage>
        <taxon>Bacteria</taxon>
        <taxon>Pseudomonadati</taxon>
        <taxon>Aquificota</taxon>
        <taxon>Aquificia</taxon>
        <taxon>Aquificales</taxon>
        <taxon>Aquificaceae</taxon>
        <taxon>Hydrogenobacter</taxon>
    </lineage>
</organism>
<feature type="binding site" evidence="10 14">
    <location>
        <position position="7"/>
    </location>
    <ligand>
        <name>substrate</name>
    </ligand>
</feature>
<feature type="binding site" evidence="10 13">
    <location>
        <position position="34"/>
    </location>
    <ligand>
        <name>a divalent metal cation</name>
        <dbReference type="ChEBI" id="CHEBI:60240"/>
    </ligand>
</feature>
<evidence type="ECO:0000256" key="13">
    <source>
        <dbReference type="PIRSR" id="PIRSR001461-2"/>
    </source>
</evidence>
<dbReference type="PIRSF" id="PIRSF001461">
    <property type="entry name" value="RPE"/>
    <property type="match status" value="1"/>
</dbReference>
<dbReference type="EC" id="5.1.3.1" evidence="7 10"/>
<comment type="cofactor">
    <cofactor evidence="3">
        <name>Co(2+)</name>
        <dbReference type="ChEBI" id="CHEBI:48828"/>
    </cofactor>
</comment>
<feature type="binding site" evidence="10 13">
    <location>
        <position position="174"/>
    </location>
    <ligand>
        <name>a divalent metal cation</name>
        <dbReference type="ChEBI" id="CHEBI:60240"/>
    </ligand>
</feature>
<dbReference type="GO" id="GO:0006098">
    <property type="term" value="P:pentose-phosphate shunt"/>
    <property type="evidence" value="ECO:0007669"/>
    <property type="project" value="UniProtKB-UniRule"/>
</dbReference>
<comment type="cofactor">
    <cofactor evidence="5">
        <name>Fe(2+)</name>
        <dbReference type="ChEBI" id="CHEBI:29033"/>
    </cofactor>
</comment>
<comment type="similarity">
    <text evidence="6 10 11">Belongs to the ribulose-phosphate 3-epimerase family.</text>
</comment>
<sequence length="222" mass="24305">MKLLAPSILSADFWRLGEQIQECIEGGADIIHFDVMDGHFVPNITFGPVLLESIKKHCPLPLDAHLMIENPDKYIPDFIKAGADMVSVHVENTPHLHRTIDLIKSLGAKAGVVINPATPLSSLEEIIYYVDFVLLMSVNPGFGGQKFIDRSLIKLKRLKAMVKSINPNILIEVDGGIKEDNILEVARAGADIFVVGSGIFGAEDIKAQTKKLKEILISSEAL</sequence>
<keyword evidence="13" id="KW-0862">Zinc</keyword>
<dbReference type="CDD" id="cd00429">
    <property type="entry name" value="RPE"/>
    <property type="match status" value="1"/>
</dbReference>
<dbReference type="InterPro" id="IPR000056">
    <property type="entry name" value="Ribul_P_3_epim-like"/>
</dbReference>
<dbReference type="NCBIfam" id="NF004076">
    <property type="entry name" value="PRK05581.1-4"/>
    <property type="match status" value="1"/>
</dbReference>
<dbReference type="InterPro" id="IPR011060">
    <property type="entry name" value="RibuloseP-bd_barrel"/>
</dbReference>
<feature type="binding site" evidence="10">
    <location>
        <begin position="174"/>
        <end position="176"/>
    </location>
    <ligand>
        <name>substrate</name>
    </ligand>
</feature>
<evidence type="ECO:0000313" key="15">
    <source>
        <dbReference type="EMBL" id="HEW46103.1"/>
    </source>
</evidence>
<keyword evidence="10 11" id="KW-0119">Carbohydrate metabolism</keyword>
<evidence type="ECO:0000256" key="4">
    <source>
        <dbReference type="ARBA" id="ARBA00001947"/>
    </source>
</evidence>